<organism evidence="1 2">
    <name type="scientific">Saccharothrix yanglingensis</name>
    <dbReference type="NCBI Taxonomy" id="659496"/>
    <lineage>
        <taxon>Bacteria</taxon>
        <taxon>Bacillati</taxon>
        <taxon>Actinomycetota</taxon>
        <taxon>Actinomycetes</taxon>
        <taxon>Pseudonocardiales</taxon>
        <taxon>Pseudonocardiaceae</taxon>
        <taxon>Saccharothrix</taxon>
    </lineage>
</organism>
<dbReference type="RefSeq" id="WP_306744266.1">
    <property type="nucleotide sequence ID" value="NZ_NSDM01000001.1"/>
</dbReference>
<evidence type="ECO:0000313" key="1">
    <source>
        <dbReference type="EMBL" id="MDQ2583205.1"/>
    </source>
</evidence>
<dbReference type="EMBL" id="NSDM01000001">
    <property type="protein sequence ID" value="MDQ2583205.1"/>
    <property type="molecule type" value="Genomic_DNA"/>
</dbReference>
<keyword evidence="2" id="KW-1185">Reference proteome</keyword>
<name>A0ABU0WTP2_9PSEU</name>
<proteinExistence type="predicted"/>
<reference evidence="1 2" key="1">
    <citation type="submission" date="2017-06" db="EMBL/GenBank/DDBJ databases">
        <title>Cultured bacterium strain Saccharothrix yanglingensis Hhs.015.</title>
        <authorList>
            <person name="Xia Y."/>
        </authorList>
    </citation>
    <scope>NUCLEOTIDE SEQUENCE [LARGE SCALE GENOMIC DNA]</scope>
    <source>
        <strain evidence="1 2">Hhs.015</strain>
    </source>
</reference>
<gene>
    <name evidence="1" type="ORF">CKY47_04215</name>
</gene>
<sequence>MNTTDARRTTLVLHLAANSNPISVKVSAETVADLAPRLIQVVRNGHTQAVPTADGKEFVVNFGHVVAAHFE</sequence>
<evidence type="ECO:0000313" key="2">
    <source>
        <dbReference type="Proteomes" id="UP001225605"/>
    </source>
</evidence>
<protein>
    <submittedName>
        <fullName evidence="1">Uncharacterized protein</fullName>
    </submittedName>
</protein>
<accession>A0ABU0WTP2</accession>
<dbReference type="Proteomes" id="UP001225605">
    <property type="component" value="Unassembled WGS sequence"/>
</dbReference>
<comment type="caution">
    <text evidence="1">The sequence shown here is derived from an EMBL/GenBank/DDBJ whole genome shotgun (WGS) entry which is preliminary data.</text>
</comment>